<dbReference type="RefSeq" id="WP_237763969.1">
    <property type="nucleotide sequence ID" value="NZ_BDCO01000002.1"/>
</dbReference>
<dbReference type="SUPFAM" id="SSF51412">
    <property type="entry name" value="Inosine monophosphate dehydrogenase (IMPDH)"/>
    <property type="match status" value="1"/>
</dbReference>
<evidence type="ECO:0000313" key="4">
    <source>
        <dbReference type="EMBL" id="GAT34033.1"/>
    </source>
</evidence>
<proteinExistence type="predicted"/>
<dbReference type="CDD" id="cd04730">
    <property type="entry name" value="NPD_like"/>
    <property type="match status" value="1"/>
</dbReference>
<keyword evidence="5" id="KW-1185">Reference proteome</keyword>
<evidence type="ECO:0000256" key="1">
    <source>
        <dbReference type="ARBA" id="ARBA00022630"/>
    </source>
</evidence>
<protein>
    <submittedName>
        <fullName evidence="4">NAD(P)H-dependent flavin oxidoreductase YrpB, nitropropane dioxygenase family</fullName>
    </submittedName>
</protein>
<dbReference type="EMBL" id="BDCO01000002">
    <property type="protein sequence ID" value="GAT34033.1"/>
    <property type="molecule type" value="Genomic_DNA"/>
</dbReference>
<dbReference type="Proteomes" id="UP000076023">
    <property type="component" value="Unassembled WGS sequence"/>
</dbReference>
<evidence type="ECO:0000313" key="5">
    <source>
        <dbReference type="Proteomes" id="UP000076023"/>
    </source>
</evidence>
<dbReference type="PANTHER" id="PTHR32332:SF33">
    <property type="entry name" value="NITRONATE MONOOXYGENASE DOMAIN-CONTAINING PROTEIN"/>
    <property type="match status" value="1"/>
</dbReference>
<accession>A0A146G9T4</accession>
<keyword evidence="3" id="KW-0560">Oxidoreductase</keyword>
<dbReference type="Pfam" id="PF03060">
    <property type="entry name" value="NMO"/>
    <property type="match status" value="1"/>
</dbReference>
<evidence type="ECO:0000256" key="2">
    <source>
        <dbReference type="ARBA" id="ARBA00022643"/>
    </source>
</evidence>
<reference evidence="5" key="1">
    <citation type="journal article" date="2017" name="Genome Announc.">
        <title>Draft Genome Sequence of Terrimicrobium sacchariphilum NM-5T, a Facultative Anaerobic Soil Bacterium of the Class Spartobacteria.</title>
        <authorList>
            <person name="Qiu Y.L."/>
            <person name="Tourlousse D.M."/>
            <person name="Matsuura N."/>
            <person name="Ohashi A."/>
            <person name="Sekiguchi Y."/>
        </authorList>
    </citation>
    <scope>NUCLEOTIDE SEQUENCE [LARGE SCALE GENOMIC DNA]</scope>
    <source>
        <strain evidence="5">NM-5</strain>
    </source>
</reference>
<keyword evidence="1" id="KW-0285">Flavoprotein</keyword>
<dbReference type="GO" id="GO:0051213">
    <property type="term" value="F:dioxygenase activity"/>
    <property type="evidence" value="ECO:0007669"/>
    <property type="project" value="UniProtKB-KW"/>
</dbReference>
<dbReference type="PANTHER" id="PTHR32332">
    <property type="entry name" value="2-NITROPROPANE DIOXYGENASE"/>
    <property type="match status" value="1"/>
</dbReference>
<evidence type="ECO:0000256" key="3">
    <source>
        <dbReference type="ARBA" id="ARBA00023002"/>
    </source>
</evidence>
<sequence length="489" mass="51726">MDNVGTQFLRVIVGLMRTMKYPAIIQGGMGVAVSGWPLARAVSILGQLGVVSATALDVVLARKLQNGDQDGHLRRAISSFPVENIGRQVLEDYFSPHGKPPGDPFRSVPLLGMDSPRSRVALIVLANYVEVFLAKEGHSGVVGVNLMEKIQLPTLPALYGAMLAGVDYVLMGAGIPRSIPQCLDRLAAGGDVTLKLDVSGAEKGEDFASHFSPAEFCGGAAPALKRPLFLPIVSSATLAITLAKKSNGVVDGFVVEEASAGGHNAPPRGQMQLNAKGEPVYGSRDIPEIEKIRELGLPFWLAGAYGSPERLAEAKRLGAKGVQLGTPFAYCRESGMTDELKNQVVRESCKAAVNIFTDPKASPTGFPFKVVQLEGSVSEEAVRHSRKPVCDLGVLRRAYRRDDGSVGFRCPSEPRDAFLRKGGAPGESDGRTCICNGLLATIGLGQSQPGAGSEPPLLTAGEGVNELGRFLTQGEASYSAADVLRHMLS</sequence>
<dbReference type="STRING" id="690879.TSACC_22456"/>
<dbReference type="Gene3D" id="3.20.20.70">
    <property type="entry name" value="Aldolase class I"/>
    <property type="match status" value="1"/>
</dbReference>
<comment type="caution">
    <text evidence="4">The sequence shown here is derived from an EMBL/GenBank/DDBJ whole genome shotgun (WGS) entry which is preliminary data.</text>
</comment>
<organism evidence="4 5">
    <name type="scientific">Terrimicrobium sacchariphilum</name>
    <dbReference type="NCBI Taxonomy" id="690879"/>
    <lineage>
        <taxon>Bacteria</taxon>
        <taxon>Pseudomonadati</taxon>
        <taxon>Verrucomicrobiota</taxon>
        <taxon>Terrimicrobiia</taxon>
        <taxon>Terrimicrobiales</taxon>
        <taxon>Terrimicrobiaceae</taxon>
        <taxon>Terrimicrobium</taxon>
    </lineage>
</organism>
<name>A0A146G9T4_TERSA</name>
<dbReference type="AlphaFoldDB" id="A0A146G9T4"/>
<dbReference type="InterPro" id="IPR004136">
    <property type="entry name" value="NMO"/>
</dbReference>
<dbReference type="InParanoid" id="A0A146G9T4"/>
<keyword evidence="2" id="KW-0288">FMN</keyword>
<keyword evidence="4" id="KW-0223">Dioxygenase</keyword>
<dbReference type="GO" id="GO:0018580">
    <property type="term" value="F:nitronate monooxygenase activity"/>
    <property type="evidence" value="ECO:0007669"/>
    <property type="project" value="InterPro"/>
</dbReference>
<gene>
    <name evidence="4" type="ORF">TSACC_22456</name>
</gene>
<dbReference type="InterPro" id="IPR013785">
    <property type="entry name" value="Aldolase_TIM"/>
</dbReference>